<evidence type="ECO:0000313" key="3">
    <source>
        <dbReference type="Proteomes" id="UP000694407"/>
    </source>
</evidence>
<feature type="region of interest" description="Disordered" evidence="1">
    <location>
        <begin position="1"/>
        <end position="32"/>
    </location>
</feature>
<accession>A0A8C5Z476</accession>
<organism evidence="2 3">
    <name type="scientific">Marmota marmota marmota</name>
    <name type="common">Alpine marmot</name>
    <dbReference type="NCBI Taxonomy" id="9994"/>
    <lineage>
        <taxon>Eukaryota</taxon>
        <taxon>Metazoa</taxon>
        <taxon>Chordata</taxon>
        <taxon>Craniata</taxon>
        <taxon>Vertebrata</taxon>
        <taxon>Euteleostomi</taxon>
        <taxon>Mammalia</taxon>
        <taxon>Eutheria</taxon>
        <taxon>Euarchontoglires</taxon>
        <taxon>Glires</taxon>
        <taxon>Rodentia</taxon>
        <taxon>Sciuromorpha</taxon>
        <taxon>Sciuridae</taxon>
        <taxon>Xerinae</taxon>
        <taxon>Marmotini</taxon>
        <taxon>Marmota</taxon>
    </lineage>
</organism>
<evidence type="ECO:0000256" key="1">
    <source>
        <dbReference type="SAM" id="MobiDB-lite"/>
    </source>
</evidence>
<dbReference type="Ensembl" id="ENSMMMT00000010231.1">
    <property type="protein sequence ID" value="ENSMMMP00000008968.1"/>
    <property type="gene ID" value="ENSMMMG00000008021.1"/>
</dbReference>
<evidence type="ECO:0000313" key="2">
    <source>
        <dbReference type="Ensembl" id="ENSMMMP00000008968.1"/>
    </source>
</evidence>
<dbReference type="Proteomes" id="UP000694407">
    <property type="component" value="Unplaced"/>
</dbReference>
<sequence>QTGNSTARLVKTETANASTEAAVSPKSYGSGRGGHNWRILSTLGPGRWCQKGSHSLSLKESLIHLRILKKEKPKVVNEINIEVLCLTKAVYDRCWYSMTTCSCNMFVRT</sequence>
<name>A0A8C5Z476_MARMA</name>
<proteinExistence type="predicted"/>
<dbReference type="AlphaFoldDB" id="A0A8C5Z476"/>
<feature type="compositionally biased region" description="Polar residues" evidence="1">
    <location>
        <begin position="1"/>
        <end position="21"/>
    </location>
</feature>
<keyword evidence="3" id="KW-1185">Reference proteome</keyword>
<reference evidence="2" key="1">
    <citation type="submission" date="2025-08" db="UniProtKB">
        <authorList>
            <consortium name="Ensembl"/>
        </authorList>
    </citation>
    <scope>IDENTIFICATION</scope>
</reference>
<protein>
    <submittedName>
        <fullName evidence="2">Uncharacterized protein</fullName>
    </submittedName>
</protein>
<reference evidence="2" key="2">
    <citation type="submission" date="2025-09" db="UniProtKB">
        <authorList>
            <consortium name="Ensembl"/>
        </authorList>
    </citation>
    <scope>IDENTIFICATION</scope>
</reference>